<dbReference type="AlphaFoldDB" id="A0A1T4MNM2"/>
<evidence type="ECO:0000256" key="2">
    <source>
        <dbReference type="SAM" id="SignalP"/>
    </source>
</evidence>
<name>A0A1T4MNM2_9BACT</name>
<reference evidence="4" key="1">
    <citation type="submission" date="2017-02" db="EMBL/GenBank/DDBJ databases">
        <authorList>
            <person name="Varghese N."/>
            <person name="Submissions S."/>
        </authorList>
    </citation>
    <scope>NUCLEOTIDE SEQUENCE [LARGE SCALE GENOMIC DNA]</scope>
    <source>
        <strain evidence="4">DSM 22224</strain>
    </source>
</reference>
<feature type="signal peptide" evidence="2">
    <location>
        <begin position="1"/>
        <end position="27"/>
    </location>
</feature>
<evidence type="ECO:0000313" key="4">
    <source>
        <dbReference type="Proteomes" id="UP000190367"/>
    </source>
</evidence>
<keyword evidence="1" id="KW-0175">Coiled coil</keyword>
<dbReference type="STRING" id="634771.SAMN04488128_1011183"/>
<keyword evidence="2" id="KW-0732">Signal</keyword>
<evidence type="ECO:0000256" key="1">
    <source>
        <dbReference type="SAM" id="Coils"/>
    </source>
</evidence>
<dbReference type="OrthoDB" id="793529at2"/>
<protein>
    <recommendedName>
        <fullName evidence="5">Conjugal transfer protein TraI</fullName>
    </recommendedName>
</protein>
<sequence>MKWVSKVMLCIVLCCGLVMLPTKKSHAIIWTVIKAAAKKVIKALDLQVQRMQNKTIILQNAQKTIENTLSKLKLQEIAGWTEKQRELYAGYFDELWKVKNAISTYKRIKEIVQQQVVLVDEYKRAYNLLRNDAHFTPDEIDYMYRVYSGILSESIKNIDQLFLVINSFSTQMSDGKRLEIISAAANGISENMTALQRFTDYNIGISIQRAKGMKEIEMIRQIYGITGK</sequence>
<organism evidence="3 4">
    <name type="scientific">Chitinophaga eiseniae</name>
    <dbReference type="NCBI Taxonomy" id="634771"/>
    <lineage>
        <taxon>Bacteria</taxon>
        <taxon>Pseudomonadati</taxon>
        <taxon>Bacteroidota</taxon>
        <taxon>Chitinophagia</taxon>
        <taxon>Chitinophagales</taxon>
        <taxon>Chitinophagaceae</taxon>
        <taxon>Chitinophaga</taxon>
    </lineage>
</organism>
<feature type="chain" id="PRO_5013341061" description="Conjugal transfer protein TraI" evidence="2">
    <location>
        <begin position="28"/>
        <end position="228"/>
    </location>
</feature>
<dbReference type="EMBL" id="FUWZ01000001">
    <property type="protein sequence ID" value="SJZ68318.1"/>
    <property type="molecule type" value="Genomic_DNA"/>
</dbReference>
<proteinExistence type="predicted"/>
<dbReference type="RefSeq" id="WP_078667798.1">
    <property type="nucleotide sequence ID" value="NZ_FUWZ01000001.1"/>
</dbReference>
<feature type="coiled-coil region" evidence="1">
    <location>
        <begin position="34"/>
        <end position="78"/>
    </location>
</feature>
<dbReference type="Proteomes" id="UP000190367">
    <property type="component" value="Unassembled WGS sequence"/>
</dbReference>
<evidence type="ECO:0000313" key="3">
    <source>
        <dbReference type="EMBL" id="SJZ68318.1"/>
    </source>
</evidence>
<gene>
    <name evidence="3" type="ORF">SAMN04488128_1011183</name>
</gene>
<evidence type="ECO:0008006" key="5">
    <source>
        <dbReference type="Google" id="ProtNLM"/>
    </source>
</evidence>
<accession>A0A1T4MNM2</accession>
<keyword evidence="4" id="KW-1185">Reference proteome</keyword>